<sequence length="86" mass="9503">MATTDEAILRRELRALGAHPRGRTLLQLALRGVERGERDLTVGCWTRAGEGGCLFQHAWWQGRADGTLPRAACANEGIERFIGSRD</sequence>
<feature type="non-terminal residue" evidence="1">
    <location>
        <position position="86"/>
    </location>
</feature>
<organism evidence="1">
    <name type="scientific">uncultured Thermoleophilia bacterium</name>
    <dbReference type="NCBI Taxonomy" id="1497501"/>
    <lineage>
        <taxon>Bacteria</taxon>
        <taxon>Bacillati</taxon>
        <taxon>Actinomycetota</taxon>
        <taxon>Thermoleophilia</taxon>
        <taxon>environmental samples</taxon>
    </lineage>
</organism>
<name>A0A6J4TIS7_9ACTN</name>
<accession>A0A6J4TIS7</accession>
<evidence type="ECO:0000313" key="1">
    <source>
        <dbReference type="EMBL" id="CAA9524994.1"/>
    </source>
</evidence>
<protein>
    <submittedName>
        <fullName evidence="1">Uncharacterized protein</fullName>
    </submittedName>
</protein>
<gene>
    <name evidence="1" type="ORF">AVDCRST_MAG79-446</name>
</gene>
<dbReference type="AlphaFoldDB" id="A0A6J4TIS7"/>
<dbReference type="EMBL" id="CADCWC010000083">
    <property type="protein sequence ID" value="CAA9524994.1"/>
    <property type="molecule type" value="Genomic_DNA"/>
</dbReference>
<proteinExistence type="predicted"/>
<reference evidence="1" key="1">
    <citation type="submission" date="2020-02" db="EMBL/GenBank/DDBJ databases">
        <authorList>
            <person name="Meier V. D."/>
        </authorList>
    </citation>
    <scope>NUCLEOTIDE SEQUENCE</scope>
    <source>
        <strain evidence="1">AVDCRST_MAG79</strain>
    </source>
</reference>